<evidence type="ECO:0000313" key="4">
    <source>
        <dbReference type="Proteomes" id="UP001432209"/>
    </source>
</evidence>
<proteinExistence type="predicted"/>
<name>A0ABZ2A5W6_STRNV</name>
<evidence type="ECO:0000259" key="2">
    <source>
        <dbReference type="Pfam" id="PF03713"/>
    </source>
</evidence>
<dbReference type="PANTHER" id="PTHR36933:SF1">
    <property type="entry name" value="SLL0788 PROTEIN"/>
    <property type="match status" value="1"/>
</dbReference>
<dbReference type="InterPro" id="IPR005183">
    <property type="entry name" value="DUF305_CopM-like"/>
</dbReference>
<dbReference type="Pfam" id="PF03713">
    <property type="entry name" value="DUF305"/>
    <property type="match status" value="1"/>
</dbReference>
<dbReference type="EMBL" id="CP109495">
    <property type="protein sequence ID" value="WUX52849.1"/>
    <property type="molecule type" value="Genomic_DNA"/>
</dbReference>
<sequence>MKAVRGTAAALLVLLAVPGCSAATPASTPVRTSPVGTPAGVPVQTPSGATDAAWLQLMTPMNEGAVELLTMAADRATDPGLRSWATDLAASHRAELEQMRPLLRQLGLPATNVHEGHEMPGMVTPGDLAQARAAKGAAFEKVVVVQIREHLEHSARVSRSEVDAGSEAAAKKLAASLVEARAAELGALKHVAP</sequence>
<feature type="signal peptide" evidence="1">
    <location>
        <begin position="1"/>
        <end position="22"/>
    </location>
</feature>
<dbReference type="Gene3D" id="1.20.1260.10">
    <property type="match status" value="1"/>
</dbReference>
<gene>
    <name evidence="3" type="ORF">OG442_15600</name>
</gene>
<dbReference type="RefSeq" id="WP_329076504.1">
    <property type="nucleotide sequence ID" value="NZ_CP109495.1"/>
</dbReference>
<evidence type="ECO:0000313" key="3">
    <source>
        <dbReference type="EMBL" id="WUX52849.1"/>
    </source>
</evidence>
<organism evidence="3 4">
    <name type="scientific">Streptomyces niveus</name>
    <name type="common">Streptomyces spheroides</name>
    <dbReference type="NCBI Taxonomy" id="193462"/>
    <lineage>
        <taxon>Bacteria</taxon>
        <taxon>Bacillati</taxon>
        <taxon>Actinomycetota</taxon>
        <taxon>Actinomycetes</taxon>
        <taxon>Kitasatosporales</taxon>
        <taxon>Streptomycetaceae</taxon>
        <taxon>Streptomyces</taxon>
    </lineage>
</organism>
<reference evidence="3" key="1">
    <citation type="submission" date="2022-10" db="EMBL/GenBank/DDBJ databases">
        <title>The complete genomes of actinobacterial strains from the NBC collection.</title>
        <authorList>
            <person name="Joergensen T.S."/>
            <person name="Alvarez Arevalo M."/>
            <person name="Sterndorff E.B."/>
            <person name="Faurdal D."/>
            <person name="Vuksanovic O."/>
            <person name="Mourched A.-S."/>
            <person name="Charusanti P."/>
            <person name="Shaw S."/>
            <person name="Blin K."/>
            <person name="Weber T."/>
        </authorList>
    </citation>
    <scope>NUCLEOTIDE SEQUENCE</scope>
    <source>
        <strain evidence="3">NBC_01432</strain>
    </source>
</reference>
<dbReference type="PANTHER" id="PTHR36933">
    <property type="entry name" value="SLL0788 PROTEIN"/>
    <property type="match status" value="1"/>
</dbReference>
<feature type="domain" description="DUF305" evidence="2">
    <location>
        <begin position="51"/>
        <end position="190"/>
    </location>
</feature>
<evidence type="ECO:0000256" key="1">
    <source>
        <dbReference type="SAM" id="SignalP"/>
    </source>
</evidence>
<keyword evidence="4" id="KW-1185">Reference proteome</keyword>
<dbReference type="Proteomes" id="UP001432209">
    <property type="component" value="Chromosome"/>
</dbReference>
<accession>A0ABZ2A5W6</accession>
<keyword evidence="1" id="KW-0732">Signal</keyword>
<protein>
    <submittedName>
        <fullName evidence="3">DUF305 domain-containing protein</fullName>
    </submittedName>
</protein>
<dbReference type="InterPro" id="IPR012347">
    <property type="entry name" value="Ferritin-like"/>
</dbReference>
<feature type="chain" id="PRO_5045388489" evidence="1">
    <location>
        <begin position="23"/>
        <end position="193"/>
    </location>
</feature>